<name>A0A091DMH2_FUKDA</name>
<organism evidence="2 3">
    <name type="scientific">Fukomys damarensis</name>
    <name type="common">Damaraland mole rat</name>
    <name type="synonym">Cryptomys damarensis</name>
    <dbReference type="NCBI Taxonomy" id="885580"/>
    <lineage>
        <taxon>Eukaryota</taxon>
        <taxon>Metazoa</taxon>
        <taxon>Chordata</taxon>
        <taxon>Craniata</taxon>
        <taxon>Vertebrata</taxon>
        <taxon>Euteleostomi</taxon>
        <taxon>Mammalia</taxon>
        <taxon>Eutheria</taxon>
        <taxon>Euarchontoglires</taxon>
        <taxon>Glires</taxon>
        <taxon>Rodentia</taxon>
        <taxon>Hystricomorpha</taxon>
        <taxon>Bathyergidae</taxon>
        <taxon>Fukomys</taxon>
    </lineage>
</organism>
<evidence type="ECO:0000313" key="2">
    <source>
        <dbReference type="EMBL" id="KFO32267.1"/>
    </source>
</evidence>
<protein>
    <submittedName>
        <fullName evidence="2">Carnitine O-acetyltransferase</fullName>
    </submittedName>
</protein>
<keyword evidence="3" id="KW-1185">Reference proteome</keyword>
<reference evidence="2 3" key="1">
    <citation type="submission" date="2013-11" db="EMBL/GenBank/DDBJ databases">
        <title>The Damaraland mole rat (Fukomys damarensis) genome and evolution of African mole rats.</title>
        <authorList>
            <person name="Gladyshev V.N."/>
            <person name="Fang X."/>
        </authorList>
    </citation>
    <scope>NUCLEOTIDE SEQUENCE [LARGE SCALE GENOMIC DNA]</scope>
    <source>
        <tissue evidence="2">Liver</tissue>
    </source>
</reference>
<dbReference type="EMBL" id="KN122191">
    <property type="protein sequence ID" value="KFO32267.1"/>
    <property type="molecule type" value="Genomic_DNA"/>
</dbReference>
<dbReference type="GO" id="GO:0016740">
    <property type="term" value="F:transferase activity"/>
    <property type="evidence" value="ECO:0007669"/>
    <property type="project" value="UniProtKB-KW"/>
</dbReference>
<accession>A0A091DMH2</accession>
<proteinExistence type="predicted"/>
<evidence type="ECO:0000256" key="1">
    <source>
        <dbReference type="SAM" id="MobiDB-lite"/>
    </source>
</evidence>
<feature type="region of interest" description="Disordered" evidence="1">
    <location>
        <begin position="1"/>
        <end position="55"/>
    </location>
</feature>
<evidence type="ECO:0000313" key="3">
    <source>
        <dbReference type="Proteomes" id="UP000028990"/>
    </source>
</evidence>
<sequence>MNGSSVPEHQKVELLRRAMQAPEPTQTPPWGGGERGLRPPPAGPQAAGHRGPGEHLLRRPVAMHFNLSTSQVPAKTDCHCLLACAPRRLRCGVCYNPMETHHFSVSAYNSCAETRRGPLPG</sequence>
<gene>
    <name evidence="2" type="ORF">H920_06370</name>
</gene>
<dbReference type="AlphaFoldDB" id="A0A091DMH2"/>
<dbReference type="InterPro" id="IPR023213">
    <property type="entry name" value="CAT-like_dom_sf"/>
</dbReference>
<keyword evidence="2" id="KW-0808">Transferase</keyword>
<dbReference type="Gene3D" id="3.30.559.10">
    <property type="entry name" value="Chloramphenicol acetyltransferase-like domain"/>
    <property type="match status" value="1"/>
</dbReference>
<dbReference type="Proteomes" id="UP000028990">
    <property type="component" value="Unassembled WGS sequence"/>
</dbReference>